<dbReference type="EMBL" id="JAGDFL010000420">
    <property type="protein sequence ID" value="KAG7389087.1"/>
    <property type="molecule type" value="Genomic_DNA"/>
</dbReference>
<feature type="chain" id="PRO_5044959871" description="RxLR effector protein" evidence="5">
    <location>
        <begin position="24"/>
        <end position="145"/>
    </location>
</feature>
<gene>
    <name evidence="6" type="ORF">PHYBOEH_007618</name>
</gene>
<reference evidence="6" key="1">
    <citation type="submission" date="2021-02" db="EMBL/GenBank/DDBJ databases">
        <authorList>
            <person name="Palmer J.M."/>
        </authorList>
    </citation>
    <scope>NUCLEOTIDE SEQUENCE</scope>
    <source>
        <strain evidence="6">SCRP23</strain>
    </source>
</reference>
<feature type="signal peptide" evidence="5">
    <location>
        <begin position="1"/>
        <end position="23"/>
    </location>
</feature>
<evidence type="ECO:0000256" key="4">
    <source>
        <dbReference type="ARBA" id="ARBA00022729"/>
    </source>
</evidence>
<comment type="subcellular location">
    <subcellularLocation>
        <location evidence="1 5">Secreted</location>
    </subcellularLocation>
</comment>
<evidence type="ECO:0000256" key="1">
    <source>
        <dbReference type="ARBA" id="ARBA00004613"/>
    </source>
</evidence>
<evidence type="ECO:0000313" key="6">
    <source>
        <dbReference type="EMBL" id="KAG7389087.1"/>
    </source>
</evidence>
<comment type="function">
    <text evidence="5">Effector that suppresses plant defense responses during pathogen infection.</text>
</comment>
<keyword evidence="4 5" id="KW-0732">Signal</keyword>
<evidence type="ECO:0000256" key="5">
    <source>
        <dbReference type="RuleBase" id="RU367124"/>
    </source>
</evidence>
<proteinExistence type="inferred from homology"/>
<name>A0A8T1W6J1_9STRA</name>
<dbReference type="OrthoDB" id="126652at2759"/>
<comment type="similarity">
    <text evidence="2 5">Belongs to the RxLR effector family.</text>
</comment>
<dbReference type="AlphaFoldDB" id="A0A8T1W6J1"/>
<dbReference type="Pfam" id="PF16810">
    <property type="entry name" value="RXLR"/>
    <property type="match status" value="1"/>
</dbReference>
<keyword evidence="3 5" id="KW-0964">Secreted</keyword>
<dbReference type="Proteomes" id="UP000693981">
    <property type="component" value="Unassembled WGS sequence"/>
</dbReference>
<accession>A0A8T1W6J1</accession>
<sequence>MRLLCYVLLLIAIIFATTTTAKSQDQQELSKLIPSDLDALARFLVADDDTRRLRDIAATDVSPDDEERAIKLPSSISKIFSSVSSPLTKAKEALLNRAFQHLEKHGYDPTKLAQMLRIGKKNTPKRNEKLYEKFTVYWINKHTLR</sequence>
<keyword evidence="7" id="KW-1185">Reference proteome</keyword>
<comment type="caution">
    <text evidence="6">The sequence shown here is derived from an EMBL/GenBank/DDBJ whole genome shotgun (WGS) entry which is preliminary data.</text>
</comment>
<dbReference type="InterPro" id="IPR031825">
    <property type="entry name" value="RXLR"/>
</dbReference>
<evidence type="ECO:0000313" key="7">
    <source>
        <dbReference type="Proteomes" id="UP000693981"/>
    </source>
</evidence>
<evidence type="ECO:0000256" key="3">
    <source>
        <dbReference type="ARBA" id="ARBA00022525"/>
    </source>
</evidence>
<evidence type="ECO:0000256" key="2">
    <source>
        <dbReference type="ARBA" id="ARBA00010400"/>
    </source>
</evidence>
<protein>
    <recommendedName>
        <fullName evidence="5">RxLR effector protein</fullName>
    </recommendedName>
</protein>
<organism evidence="6 7">
    <name type="scientific">Phytophthora boehmeriae</name>
    <dbReference type="NCBI Taxonomy" id="109152"/>
    <lineage>
        <taxon>Eukaryota</taxon>
        <taxon>Sar</taxon>
        <taxon>Stramenopiles</taxon>
        <taxon>Oomycota</taxon>
        <taxon>Peronosporomycetes</taxon>
        <taxon>Peronosporales</taxon>
        <taxon>Peronosporaceae</taxon>
        <taxon>Phytophthora</taxon>
    </lineage>
</organism>
<comment type="domain">
    <text evidence="5">The RxLR-dEER motif acts to carry the protein into the host cell cytoplasm through binding to cell surface phosphatidylinositol-3-phosphate.</text>
</comment>